<organism evidence="2 3">
    <name type="scientific">Pristionchus fissidentatus</name>
    <dbReference type="NCBI Taxonomy" id="1538716"/>
    <lineage>
        <taxon>Eukaryota</taxon>
        <taxon>Metazoa</taxon>
        <taxon>Ecdysozoa</taxon>
        <taxon>Nematoda</taxon>
        <taxon>Chromadorea</taxon>
        <taxon>Rhabditida</taxon>
        <taxon>Rhabditina</taxon>
        <taxon>Diplogasteromorpha</taxon>
        <taxon>Diplogasteroidea</taxon>
        <taxon>Neodiplogasteridae</taxon>
        <taxon>Pristionchus</taxon>
    </lineage>
</organism>
<feature type="chain" id="PRO_5043988961" evidence="1">
    <location>
        <begin position="21"/>
        <end position="99"/>
    </location>
</feature>
<comment type="caution">
    <text evidence="2">The sequence shown here is derived from an EMBL/GenBank/DDBJ whole genome shotgun (WGS) entry which is preliminary data.</text>
</comment>
<evidence type="ECO:0000256" key="1">
    <source>
        <dbReference type="SAM" id="SignalP"/>
    </source>
</evidence>
<dbReference type="AlphaFoldDB" id="A0AAV5UZQ4"/>
<gene>
    <name evidence="2" type="ORF">PFISCL1PPCAC_2960</name>
</gene>
<keyword evidence="1" id="KW-0732">Signal</keyword>
<evidence type="ECO:0000313" key="2">
    <source>
        <dbReference type="EMBL" id="GMT11663.1"/>
    </source>
</evidence>
<feature type="non-terminal residue" evidence="2">
    <location>
        <position position="99"/>
    </location>
</feature>
<evidence type="ECO:0000313" key="3">
    <source>
        <dbReference type="Proteomes" id="UP001432322"/>
    </source>
</evidence>
<dbReference type="EMBL" id="BTSY01000001">
    <property type="protein sequence ID" value="GMT11663.1"/>
    <property type="molecule type" value="Genomic_DNA"/>
</dbReference>
<keyword evidence="3" id="KW-1185">Reference proteome</keyword>
<dbReference type="Proteomes" id="UP001432322">
    <property type="component" value="Unassembled WGS sequence"/>
</dbReference>
<name>A0AAV5UZQ4_9BILA</name>
<protein>
    <submittedName>
        <fullName evidence="2">Uncharacterized protein</fullName>
    </submittedName>
</protein>
<accession>A0AAV5UZQ4</accession>
<proteinExistence type="predicted"/>
<sequence length="99" mass="11851">MAKLSVLLIFSYVLVQIIDCNWTPCMQHRVNYRLRCMEDEEPVKFGEPSAFARTGYYDRLFRKMNTIGYEDGYWRYPTLGFNANNIPADRPYRVYRYGN</sequence>
<reference evidence="2" key="1">
    <citation type="submission" date="2023-10" db="EMBL/GenBank/DDBJ databases">
        <title>Genome assembly of Pristionchus species.</title>
        <authorList>
            <person name="Yoshida K."/>
            <person name="Sommer R.J."/>
        </authorList>
    </citation>
    <scope>NUCLEOTIDE SEQUENCE</scope>
    <source>
        <strain evidence="2">RS5133</strain>
    </source>
</reference>
<feature type="signal peptide" evidence="1">
    <location>
        <begin position="1"/>
        <end position="20"/>
    </location>
</feature>